<feature type="region of interest" description="Disordered" evidence="4">
    <location>
        <begin position="520"/>
        <end position="544"/>
    </location>
</feature>
<dbReference type="GeneID" id="108824894"/>
<keyword evidence="3" id="KW-0378">Hydrolase</keyword>
<comment type="similarity">
    <text evidence="1">Belongs to the peptidase C48 family.</text>
</comment>
<feature type="region of interest" description="Disordered" evidence="4">
    <location>
        <begin position="400"/>
        <end position="495"/>
    </location>
</feature>
<name>A0A6J0L0S3_RAPSA</name>
<dbReference type="Pfam" id="PF02902">
    <property type="entry name" value="Peptidase_C48"/>
    <property type="match status" value="1"/>
</dbReference>
<dbReference type="OrthoDB" id="1114298at2759"/>
<dbReference type="Pfam" id="PF09331">
    <property type="entry name" value="DUF1985"/>
    <property type="match status" value="1"/>
</dbReference>
<feature type="compositionally biased region" description="Basic and acidic residues" evidence="4">
    <location>
        <begin position="431"/>
        <end position="454"/>
    </location>
</feature>
<dbReference type="AlphaFoldDB" id="A0A6J0L0S3"/>
<evidence type="ECO:0000256" key="1">
    <source>
        <dbReference type="ARBA" id="ARBA00005234"/>
    </source>
</evidence>
<reference evidence="7" key="2">
    <citation type="submission" date="2025-08" db="UniProtKB">
        <authorList>
            <consortium name="RefSeq"/>
        </authorList>
    </citation>
    <scope>IDENTIFICATION</scope>
    <source>
        <tissue evidence="7">Leaf</tissue>
    </source>
</reference>
<evidence type="ECO:0000256" key="3">
    <source>
        <dbReference type="ARBA" id="ARBA00022801"/>
    </source>
</evidence>
<dbReference type="RefSeq" id="XP_018453765.2">
    <property type="nucleotide sequence ID" value="XM_018598263.2"/>
</dbReference>
<evidence type="ECO:0000259" key="5">
    <source>
        <dbReference type="PROSITE" id="PS50600"/>
    </source>
</evidence>
<accession>A0A6J0L0S3</accession>
<feature type="region of interest" description="Disordered" evidence="4">
    <location>
        <begin position="189"/>
        <end position="219"/>
    </location>
</feature>
<dbReference type="GO" id="GO:0008234">
    <property type="term" value="F:cysteine-type peptidase activity"/>
    <property type="evidence" value="ECO:0007669"/>
    <property type="project" value="InterPro"/>
</dbReference>
<sequence length="866" mass="98070">MVRVRLVDSPISSESEDIPEMMELPDRMFADGEEPVGVRVLAYHPSSGIRKILRTLSDEEIQFIKASTFGKFIDLADKPAFSGRMLRKKTVVDKDIRIKYALLALVSSVLMPTNLKSKIPKEYVEMIKDLDEFFSFPWGRLAFDMLMTSIKEKDEIALCQNTFALKGFVHAIQLVMVEAVPALTEVVQEAASSSDTDSDREEDDLREKHNKRLTLSPGHARDVDQKCEVPVKCINEDEASSVVEDEEDDYSDEEIVAKVENVLRLYSEKHCFNNSMFKRGLAMADVERMSSKGKSKKRATKATKKAVPKESGSEERFATLLYDKMKPEISKFREMAKNINATVKVAGQEFASMESQVGSIVENKIKDMIEFVMVPMVEQRLFRFKEDIIQGIESIIKNQHQDPVINSKGQPSTRPHCDNTDQPCYGTENGQGRKETFSQDETTHSAEDNLHEPPTRGLPSDITGLAPNPDATSEENERDHHPSSEPDKVSSPVNMAPRDQFSYIENPSFSLGLSQEEIQDHTVSRSVKEPETRREDIQVKLPQRRKSLRLKTTLNSSPFPSTSAEQMSDMELFPVSEIPSFSLGLSQDDNNEDLCSPDILNRARDAQMVVYGKADSWEYTQKYTKLAQKLKSQFVINIGGCNVSTKDIVDIVERARLYSAKVMDILMKHLSLSYAKQSLPVQGKRSVFFNTKFVASLSTSYLKFSKVSDKKTHMFTKSLVDVFGEVMDHLPDDYRFYFPFNLDKKHWVGLCVDPSAWLITVMDCNTALRSEALISSEFKPLSEMFPYLMRQAGFRILNSQLRPMVVERAKSIPQNIISADSSLTSILLMQTHALSGIETCRCITPHILASEAQRMAVLLYEYHMKL</sequence>
<evidence type="ECO:0000256" key="4">
    <source>
        <dbReference type="SAM" id="MobiDB-lite"/>
    </source>
</evidence>
<dbReference type="GO" id="GO:0006508">
    <property type="term" value="P:proteolysis"/>
    <property type="evidence" value="ECO:0007669"/>
    <property type="project" value="UniProtKB-KW"/>
</dbReference>
<feature type="compositionally biased region" description="Basic and acidic residues" evidence="4">
    <location>
        <begin position="520"/>
        <end position="538"/>
    </location>
</feature>
<dbReference type="InterPro" id="IPR015410">
    <property type="entry name" value="DUF1985"/>
</dbReference>
<feature type="domain" description="Ubiquitin-like protease family profile" evidence="5">
    <location>
        <begin position="641"/>
        <end position="832"/>
    </location>
</feature>
<evidence type="ECO:0000256" key="2">
    <source>
        <dbReference type="ARBA" id="ARBA00022670"/>
    </source>
</evidence>
<feature type="region of interest" description="Disordered" evidence="4">
    <location>
        <begin position="289"/>
        <end position="310"/>
    </location>
</feature>
<feature type="compositionally biased region" description="Basic residues" evidence="4">
    <location>
        <begin position="291"/>
        <end position="306"/>
    </location>
</feature>
<dbReference type="PANTHER" id="PTHR48449">
    <property type="entry name" value="DUF1985 DOMAIN-CONTAINING PROTEIN"/>
    <property type="match status" value="1"/>
</dbReference>
<organism evidence="6 7">
    <name type="scientific">Raphanus sativus</name>
    <name type="common">Radish</name>
    <name type="synonym">Raphanus raphanistrum var. sativus</name>
    <dbReference type="NCBI Taxonomy" id="3726"/>
    <lineage>
        <taxon>Eukaryota</taxon>
        <taxon>Viridiplantae</taxon>
        <taxon>Streptophyta</taxon>
        <taxon>Embryophyta</taxon>
        <taxon>Tracheophyta</taxon>
        <taxon>Spermatophyta</taxon>
        <taxon>Magnoliopsida</taxon>
        <taxon>eudicotyledons</taxon>
        <taxon>Gunneridae</taxon>
        <taxon>Pentapetalae</taxon>
        <taxon>rosids</taxon>
        <taxon>malvids</taxon>
        <taxon>Brassicales</taxon>
        <taxon>Brassicaceae</taxon>
        <taxon>Brassiceae</taxon>
        <taxon>Raphanus</taxon>
    </lineage>
</organism>
<dbReference type="SUPFAM" id="SSF54001">
    <property type="entry name" value="Cysteine proteinases"/>
    <property type="match status" value="1"/>
</dbReference>
<keyword evidence="6" id="KW-1185">Reference proteome</keyword>
<proteinExistence type="inferred from homology"/>
<dbReference type="Gene3D" id="3.40.395.10">
    <property type="entry name" value="Adenoviral Proteinase, Chain A"/>
    <property type="match status" value="1"/>
</dbReference>
<reference evidence="6" key="1">
    <citation type="journal article" date="2019" name="Database">
        <title>The radish genome database (RadishGD): an integrated information resource for radish genomics.</title>
        <authorList>
            <person name="Yu H.J."/>
            <person name="Baek S."/>
            <person name="Lee Y.J."/>
            <person name="Cho A."/>
            <person name="Mun J.H."/>
        </authorList>
    </citation>
    <scope>NUCLEOTIDE SEQUENCE [LARGE SCALE GENOMIC DNA]</scope>
    <source>
        <strain evidence="6">cv. WK10039</strain>
    </source>
</reference>
<protein>
    <submittedName>
        <fullName evidence="7">Uncharacterized protein LOC108824894</fullName>
    </submittedName>
</protein>
<dbReference type="PANTHER" id="PTHR48449:SF2">
    <property type="entry name" value="UBIQUITIN-LIKE PROTEASE FAMILY PROFILE DOMAIN-CONTAINING PROTEIN"/>
    <property type="match status" value="1"/>
</dbReference>
<gene>
    <name evidence="7" type="primary">LOC108824894</name>
</gene>
<dbReference type="KEGG" id="rsz:108824894"/>
<dbReference type="Proteomes" id="UP000504610">
    <property type="component" value="Chromosome 9"/>
</dbReference>
<keyword evidence="2" id="KW-0645">Protease</keyword>
<evidence type="ECO:0000313" key="6">
    <source>
        <dbReference type="Proteomes" id="UP000504610"/>
    </source>
</evidence>
<dbReference type="PROSITE" id="PS50600">
    <property type="entry name" value="ULP_PROTEASE"/>
    <property type="match status" value="1"/>
</dbReference>
<feature type="compositionally biased region" description="Basic and acidic residues" evidence="4">
    <location>
        <begin position="475"/>
        <end position="488"/>
    </location>
</feature>
<dbReference type="InterPro" id="IPR003653">
    <property type="entry name" value="Peptidase_C48_C"/>
</dbReference>
<evidence type="ECO:0000313" key="7">
    <source>
        <dbReference type="RefSeq" id="XP_018453765.2"/>
    </source>
</evidence>
<dbReference type="InterPro" id="IPR038765">
    <property type="entry name" value="Papain-like_cys_pep_sf"/>
</dbReference>